<feature type="transmembrane region" description="Helical" evidence="1">
    <location>
        <begin position="245"/>
        <end position="265"/>
    </location>
</feature>
<sequence>MSILAPYVFLLLLTSVFSPNKVLVFGSPSPEQESFKRPDPLRGFKNYDGGYNVTNKHYLASAVFTGVHSYVIAGAWLLCGLGFGIFVTWKNLLRSDSSQVEEYLNHHFLLLFLLIILFTSLAIIAASLVLAANESSFYRSKKFKGTIVRVSKDTHRKIHKVIIVMTEMKHLLRPYDPATSRRLYTVTRLLAREARAIRSFVQKSGHDIDVAIRTSHILHFVVVTINLVFLVASLVLLLLHWHPGFITIIIVGWILTTMCWALTGFDFSFQNFVHDTCTAFQDFERDPQNSSLSSIVPCLDSSSSDELLIEIGSTIYKFITKLNWKMEALYMLLPLDRDFVDSVGAKRVCAPFSGPPNYTYIPETCSKDRMSIDDFSNILTSLTCHKDKSPETCRREGRFIPERISKRALAYSRSVQNILSIFPDLESLARCIAVNNTFSDVVKNQCKPFRASVQMLWSSMLSLSIFMMISVLFWVAKAYQERGRRFSRCSINPEAGS</sequence>
<dbReference type="InterPro" id="IPR040283">
    <property type="entry name" value="DDB_G0292058-like"/>
</dbReference>
<keyword evidence="1" id="KW-1133">Transmembrane helix</keyword>
<proteinExistence type="predicted"/>
<name>A0A199U9P2_MANES</name>
<protein>
    <submittedName>
        <fullName evidence="3">Uncharacterized protein</fullName>
    </submittedName>
</protein>
<feature type="transmembrane region" description="Helical" evidence="1">
    <location>
        <begin position="67"/>
        <end position="87"/>
    </location>
</feature>
<keyword evidence="2" id="KW-0732">Signal</keyword>
<feature type="signal peptide" evidence="2">
    <location>
        <begin position="1"/>
        <end position="18"/>
    </location>
</feature>
<dbReference type="PANTHER" id="PTHR31414">
    <property type="entry name" value="TRANSMEMBRANE PROTEIN DDB_G0292058"/>
    <property type="match status" value="1"/>
</dbReference>
<evidence type="ECO:0000256" key="2">
    <source>
        <dbReference type="SAM" id="SignalP"/>
    </source>
</evidence>
<keyword evidence="1" id="KW-0812">Transmembrane</keyword>
<dbReference type="Gramene" id="Manes.12G114901.4.v8.1">
    <property type="protein sequence ID" value="Manes.12G114901.4.v8.1.CDS"/>
    <property type="gene ID" value="Manes.12G114901.v8.1"/>
</dbReference>
<feature type="chain" id="PRO_5011379066" evidence="2">
    <location>
        <begin position="19"/>
        <end position="497"/>
    </location>
</feature>
<feature type="transmembrane region" description="Helical" evidence="1">
    <location>
        <begin position="108"/>
        <end position="132"/>
    </location>
</feature>
<evidence type="ECO:0000256" key="1">
    <source>
        <dbReference type="SAM" id="Phobius"/>
    </source>
</evidence>
<dbReference type="AlphaFoldDB" id="A0A199U9P2"/>
<gene>
    <name evidence="3" type="ORF">MANES_S093600</name>
</gene>
<keyword evidence="1" id="KW-0472">Membrane</keyword>
<accession>A0A199U9P2</accession>
<feature type="transmembrane region" description="Helical" evidence="1">
    <location>
        <begin position="217"/>
        <end position="238"/>
    </location>
</feature>
<dbReference type="PANTHER" id="PTHR31414:SF19">
    <property type="entry name" value="TRANSMEMBRANE PROTEIN"/>
    <property type="match status" value="1"/>
</dbReference>
<dbReference type="Gramene" id="Manes.12G114901.1.v8.1">
    <property type="protein sequence ID" value="Manes.12G114901.1.v8.1.CDS"/>
    <property type="gene ID" value="Manes.12G114901.v8.1"/>
</dbReference>
<organism evidence="3">
    <name type="scientific">Manihot esculenta</name>
    <name type="common">Cassava</name>
    <name type="synonym">Jatropha manihot</name>
    <dbReference type="NCBI Taxonomy" id="3983"/>
    <lineage>
        <taxon>Eukaryota</taxon>
        <taxon>Viridiplantae</taxon>
        <taxon>Streptophyta</taxon>
        <taxon>Embryophyta</taxon>
        <taxon>Tracheophyta</taxon>
        <taxon>Spermatophyta</taxon>
        <taxon>Magnoliopsida</taxon>
        <taxon>eudicotyledons</taxon>
        <taxon>Gunneridae</taxon>
        <taxon>Pentapetalae</taxon>
        <taxon>rosids</taxon>
        <taxon>fabids</taxon>
        <taxon>Malpighiales</taxon>
        <taxon>Euphorbiaceae</taxon>
        <taxon>Crotonoideae</taxon>
        <taxon>Manihoteae</taxon>
        <taxon>Manihot</taxon>
    </lineage>
</organism>
<dbReference type="Gramene" id="Manes.12G114901.2.v8.1">
    <property type="protein sequence ID" value="Manes.12G114901.2.v8.1.CDS"/>
    <property type="gene ID" value="Manes.12G114901.v8.1"/>
</dbReference>
<evidence type="ECO:0000313" key="3">
    <source>
        <dbReference type="EMBL" id="OAY21367.1"/>
    </source>
</evidence>
<dbReference type="EMBL" id="KV451053">
    <property type="protein sequence ID" value="OAY21366.1"/>
    <property type="molecule type" value="Genomic_DNA"/>
</dbReference>
<dbReference type="EMBL" id="KV451053">
    <property type="protein sequence ID" value="OAY21367.1"/>
    <property type="molecule type" value="Genomic_DNA"/>
</dbReference>
<dbReference type="OrthoDB" id="849110at2759"/>
<dbReference type="STRING" id="3983.A0A199U9P2"/>
<feature type="transmembrane region" description="Helical" evidence="1">
    <location>
        <begin position="455"/>
        <end position="476"/>
    </location>
</feature>
<reference evidence="3" key="1">
    <citation type="submission" date="2016-02" db="EMBL/GenBank/DDBJ databases">
        <title>WGS assembly of Manihot esculenta.</title>
        <authorList>
            <person name="Bredeson J.V."/>
            <person name="Prochnik S.E."/>
            <person name="Lyons J.B."/>
            <person name="Schmutz J."/>
            <person name="Grimwood J."/>
            <person name="Vrebalov J."/>
            <person name="Bart R.S."/>
            <person name="Amuge T."/>
            <person name="Ferguson M.E."/>
            <person name="Green R."/>
            <person name="Putnam N."/>
            <person name="Stites J."/>
            <person name="Rounsley S."/>
            <person name="Rokhsar D.S."/>
        </authorList>
    </citation>
    <scope>NUCLEOTIDE SEQUENCE [LARGE SCALE GENOMIC DNA]</scope>
    <source>
        <tissue evidence="3">Leaf</tissue>
    </source>
</reference>